<accession>A0ABY9INC0</accession>
<dbReference type="RefSeq" id="WP_306071931.1">
    <property type="nucleotide sequence ID" value="NZ_CP120988.1"/>
</dbReference>
<evidence type="ECO:0000313" key="2">
    <source>
        <dbReference type="Proteomes" id="UP001235744"/>
    </source>
</evidence>
<name>A0ABY9INC0_9ACTN</name>
<protein>
    <submittedName>
        <fullName evidence="1">Uncharacterized protein</fullName>
    </submittedName>
</protein>
<gene>
    <name evidence="1" type="ORF">P8A19_10480</name>
</gene>
<keyword evidence="2" id="KW-1185">Reference proteome</keyword>
<sequence length="191" mass="21416">MTTHRYDGSQVLFRQAKARSLAAQRFAREAEQEQAAGSSGMERKQRERDAVIATLILAQGAAEGYANWVFLQADVTPSGTWIDRWCGLRNAASSLGRDDKFGLPKEHRAFFEELDAWRNYLLHSDEKSRNSLRRALEVQGHTDISTEVDLLDGAYAVSVMEKTEAACRWAEPRIGVPAPFSHGAWVETDEC</sequence>
<evidence type="ECO:0000313" key="1">
    <source>
        <dbReference type="EMBL" id="WLQ55844.1"/>
    </source>
</evidence>
<dbReference type="Proteomes" id="UP001235744">
    <property type="component" value="Chromosome"/>
</dbReference>
<reference evidence="1 2" key="1">
    <citation type="submission" date="2023-03" db="EMBL/GenBank/DDBJ databases">
        <title>Isolation and description of six Streptomyces strains from soil environments, able to metabolize different microbial glucans.</title>
        <authorList>
            <person name="Widen T."/>
            <person name="Larsbrink J."/>
        </authorList>
    </citation>
    <scope>NUCLEOTIDE SEQUENCE [LARGE SCALE GENOMIC DNA]</scope>
    <source>
        <strain evidence="1 2">Alt2</strain>
    </source>
</reference>
<organism evidence="1 2">
    <name type="scientific">Streptomyces poriferorum</name>
    <dbReference type="NCBI Taxonomy" id="2798799"/>
    <lineage>
        <taxon>Bacteria</taxon>
        <taxon>Bacillati</taxon>
        <taxon>Actinomycetota</taxon>
        <taxon>Actinomycetes</taxon>
        <taxon>Kitasatosporales</taxon>
        <taxon>Streptomycetaceae</taxon>
        <taxon>Streptomyces</taxon>
    </lineage>
</organism>
<proteinExistence type="predicted"/>
<dbReference type="EMBL" id="CP120988">
    <property type="protein sequence ID" value="WLQ55844.1"/>
    <property type="molecule type" value="Genomic_DNA"/>
</dbReference>